<evidence type="ECO:0000313" key="2">
    <source>
        <dbReference type="Proteomes" id="UP000274033"/>
    </source>
</evidence>
<name>A0A3N9UC01_9BACI</name>
<dbReference type="RefSeq" id="WP_124765627.1">
    <property type="nucleotide sequence ID" value="NZ_JAFBDY010000013.1"/>
</dbReference>
<dbReference type="AlphaFoldDB" id="A0A3N9UC01"/>
<dbReference type="EMBL" id="RRCT01000013">
    <property type="protein sequence ID" value="RQW73973.1"/>
    <property type="molecule type" value="Genomic_DNA"/>
</dbReference>
<dbReference type="InterPro" id="IPR022608">
    <property type="entry name" value="Tscrpt_reg_SplA"/>
</dbReference>
<accession>A0A3N9UC01</accession>
<keyword evidence="2" id="KW-1185">Reference proteome</keyword>
<sequence>MLSNYEVGDVVYVFIRNPHIQDVANIQEAAVVKDPENPEQLAVFVYETYYPLTSDMAIYSSQSEAEEAYRQFFGEDTA</sequence>
<gene>
    <name evidence="1" type="ORF">EBB45_13580</name>
</gene>
<organism evidence="1 2">
    <name type="scientific">Lysinibacillus composti</name>
    <dbReference type="NCBI Taxonomy" id="720633"/>
    <lineage>
        <taxon>Bacteria</taxon>
        <taxon>Bacillati</taxon>
        <taxon>Bacillota</taxon>
        <taxon>Bacilli</taxon>
        <taxon>Bacillales</taxon>
        <taxon>Bacillaceae</taxon>
        <taxon>Lysinibacillus</taxon>
    </lineage>
</organism>
<evidence type="ECO:0000313" key="1">
    <source>
        <dbReference type="EMBL" id="RQW73973.1"/>
    </source>
</evidence>
<dbReference type="Pfam" id="PF11132">
    <property type="entry name" value="SplA"/>
    <property type="match status" value="1"/>
</dbReference>
<reference evidence="1 2" key="1">
    <citation type="journal article" date="2013" name="J. Microbiol.">
        <title>Lysinibacillus chungkukjangi sp. nov., isolated from Chungkukjang, Korean fermented soybean food.</title>
        <authorList>
            <person name="Kim S.J."/>
            <person name="Jang Y.H."/>
            <person name="Hamada M."/>
            <person name="Ahn J.H."/>
            <person name="Weon H.Y."/>
            <person name="Suzuki K."/>
            <person name="Whang K.S."/>
            <person name="Kwon S.W."/>
        </authorList>
    </citation>
    <scope>NUCLEOTIDE SEQUENCE [LARGE SCALE GENOMIC DNA]</scope>
    <source>
        <strain evidence="1 2">MCCC 1A12701</strain>
    </source>
</reference>
<comment type="caution">
    <text evidence="1">The sequence shown here is derived from an EMBL/GenBank/DDBJ whole genome shotgun (WGS) entry which is preliminary data.</text>
</comment>
<protein>
    <submittedName>
        <fullName evidence="1">Transcriptional regulator</fullName>
    </submittedName>
</protein>
<dbReference type="Proteomes" id="UP000274033">
    <property type="component" value="Unassembled WGS sequence"/>
</dbReference>
<dbReference type="OrthoDB" id="2970581at2"/>
<proteinExistence type="predicted"/>